<feature type="transmembrane region" description="Helical" evidence="1">
    <location>
        <begin position="137"/>
        <end position="154"/>
    </location>
</feature>
<dbReference type="PANTHER" id="PTHR36490">
    <property type="entry name" value="STRESS ENHANCED PROTEIN 2, CHLOROPLASTIC"/>
    <property type="match status" value="1"/>
</dbReference>
<dbReference type="EMBL" id="PQIB02000013">
    <property type="protein sequence ID" value="RLM73479.1"/>
    <property type="molecule type" value="Genomic_DNA"/>
</dbReference>
<dbReference type="InterPro" id="IPR044971">
    <property type="entry name" value="SEP2"/>
</dbReference>
<feature type="transmembrane region" description="Helical" evidence="1">
    <location>
        <begin position="105"/>
        <end position="125"/>
    </location>
</feature>
<dbReference type="PANTHER" id="PTHR36490:SF1">
    <property type="entry name" value="STRESS ENHANCED PROTEIN 2, CHLOROPLASTIC"/>
    <property type="match status" value="1"/>
</dbReference>
<dbReference type="OrthoDB" id="1937750at2759"/>
<keyword evidence="1" id="KW-0812">Transmembrane</keyword>
<evidence type="ECO:0000313" key="3">
    <source>
        <dbReference type="Proteomes" id="UP000275267"/>
    </source>
</evidence>
<organism evidence="2 3">
    <name type="scientific">Panicum miliaceum</name>
    <name type="common">Proso millet</name>
    <name type="synonym">Broomcorn millet</name>
    <dbReference type="NCBI Taxonomy" id="4540"/>
    <lineage>
        <taxon>Eukaryota</taxon>
        <taxon>Viridiplantae</taxon>
        <taxon>Streptophyta</taxon>
        <taxon>Embryophyta</taxon>
        <taxon>Tracheophyta</taxon>
        <taxon>Spermatophyta</taxon>
        <taxon>Magnoliopsida</taxon>
        <taxon>Liliopsida</taxon>
        <taxon>Poales</taxon>
        <taxon>Poaceae</taxon>
        <taxon>PACMAD clade</taxon>
        <taxon>Panicoideae</taxon>
        <taxon>Panicodae</taxon>
        <taxon>Paniceae</taxon>
        <taxon>Panicinae</taxon>
        <taxon>Panicum</taxon>
        <taxon>Panicum sect. Panicum</taxon>
    </lineage>
</organism>
<dbReference type="GO" id="GO:0071486">
    <property type="term" value="P:cellular response to high light intensity"/>
    <property type="evidence" value="ECO:0007669"/>
    <property type="project" value="InterPro"/>
</dbReference>
<dbReference type="Proteomes" id="UP000275267">
    <property type="component" value="Unassembled WGS sequence"/>
</dbReference>
<keyword evidence="3" id="KW-1185">Reference proteome</keyword>
<accession>A0A3L6Q485</accession>
<reference evidence="3" key="1">
    <citation type="journal article" date="2019" name="Nat. Commun.">
        <title>The genome of broomcorn millet.</title>
        <authorList>
            <person name="Zou C."/>
            <person name="Miki D."/>
            <person name="Li D."/>
            <person name="Tang Q."/>
            <person name="Xiao L."/>
            <person name="Rajput S."/>
            <person name="Deng P."/>
            <person name="Jia W."/>
            <person name="Huang R."/>
            <person name="Zhang M."/>
            <person name="Sun Y."/>
            <person name="Hu J."/>
            <person name="Fu X."/>
            <person name="Schnable P.S."/>
            <person name="Li F."/>
            <person name="Zhang H."/>
            <person name="Feng B."/>
            <person name="Zhu X."/>
            <person name="Liu R."/>
            <person name="Schnable J.C."/>
            <person name="Zhu J.-K."/>
            <person name="Zhang H."/>
        </authorList>
    </citation>
    <scope>NUCLEOTIDE SEQUENCE [LARGE SCALE GENOMIC DNA]</scope>
</reference>
<evidence type="ECO:0000313" key="2">
    <source>
        <dbReference type="EMBL" id="RLM73479.1"/>
    </source>
</evidence>
<dbReference type="AlphaFoldDB" id="A0A3L6Q485"/>
<proteinExistence type="predicted"/>
<dbReference type="STRING" id="4540.A0A3L6Q485"/>
<dbReference type="GO" id="GO:0009507">
    <property type="term" value="C:chloroplast"/>
    <property type="evidence" value="ECO:0007669"/>
    <property type="project" value="UniProtKB-SubCell"/>
</dbReference>
<comment type="caution">
    <text evidence="2">The sequence shown here is derived from an EMBL/GenBank/DDBJ whole genome shotgun (WGS) entry which is preliminary data.</text>
</comment>
<protein>
    <recommendedName>
        <fullName evidence="4">Stress enhanced protein 2, chloroplastic</fullName>
    </recommendedName>
</protein>
<dbReference type="SUPFAM" id="SSF103511">
    <property type="entry name" value="Chlorophyll a-b binding protein"/>
    <property type="match status" value="1"/>
</dbReference>
<evidence type="ECO:0000256" key="1">
    <source>
        <dbReference type="SAM" id="Phobius"/>
    </source>
</evidence>
<keyword evidence="1" id="KW-1133">Transmembrane helix</keyword>
<dbReference type="GO" id="GO:0016020">
    <property type="term" value="C:membrane"/>
    <property type="evidence" value="ECO:0007669"/>
    <property type="project" value="UniProtKB-SubCell"/>
</dbReference>
<sequence>MAAAARVITCELAPQKVAAAATASLPVPPKKRDAGKAVLQPRLCTLRSYGAGSGVVTRRILAGAEDGSGAADSGGSAPSPFFASLADYIESSRKSQDFETISGRLAMLAFAAAVAVELTTGSSLFKKLDTMEIEEGVGLCVAVVACAAAFAWASSARTRIGQMFTLGCNAFVDSLIVNIFATRSRAHRALLAESESIFVSSSTPAASSDSGGPVCEGGGRFRAREFYGGELD</sequence>
<name>A0A3L6Q485_PANMI</name>
<gene>
    <name evidence="2" type="ORF">C2845_PM15G25930</name>
</gene>
<keyword evidence="1" id="KW-0472">Membrane</keyword>
<evidence type="ECO:0008006" key="4">
    <source>
        <dbReference type="Google" id="ProtNLM"/>
    </source>
</evidence>